<dbReference type="PANTHER" id="PTHR46890">
    <property type="entry name" value="NON-LTR RETROLELEMENT REVERSE TRANSCRIPTASE-LIKE PROTEIN-RELATED"/>
    <property type="match status" value="1"/>
</dbReference>
<evidence type="ECO:0000313" key="1">
    <source>
        <dbReference type="EMBL" id="KAI5350805.1"/>
    </source>
</evidence>
<reference evidence="1 2" key="1">
    <citation type="journal article" date="2022" name="G3 (Bethesda)">
        <title>Whole-genome sequence and methylome profiling of the almond [Prunus dulcis (Mill.) D.A. Webb] cultivar 'Nonpareil'.</title>
        <authorList>
            <person name="D'Amico-Willman K.M."/>
            <person name="Ouma W.Z."/>
            <person name="Meulia T."/>
            <person name="Sideli G.M."/>
            <person name="Gradziel T.M."/>
            <person name="Fresnedo-Ramirez J."/>
        </authorList>
    </citation>
    <scope>NUCLEOTIDE SEQUENCE [LARGE SCALE GENOMIC DNA]</scope>
    <source>
        <strain evidence="1">Clone GOH B32 T37-40</strain>
    </source>
</reference>
<name>A0AAD4ZMK0_PRUDU</name>
<gene>
    <name evidence="1" type="ORF">L3X38_003696</name>
</gene>
<keyword evidence="2" id="KW-1185">Reference proteome</keyword>
<protein>
    <submittedName>
        <fullName evidence="1">Uncharacterized protein</fullName>
    </submittedName>
</protein>
<organism evidence="1 2">
    <name type="scientific">Prunus dulcis</name>
    <name type="common">Almond</name>
    <name type="synonym">Amygdalus dulcis</name>
    <dbReference type="NCBI Taxonomy" id="3755"/>
    <lineage>
        <taxon>Eukaryota</taxon>
        <taxon>Viridiplantae</taxon>
        <taxon>Streptophyta</taxon>
        <taxon>Embryophyta</taxon>
        <taxon>Tracheophyta</taxon>
        <taxon>Spermatophyta</taxon>
        <taxon>Magnoliopsida</taxon>
        <taxon>eudicotyledons</taxon>
        <taxon>Gunneridae</taxon>
        <taxon>Pentapetalae</taxon>
        <taxon>rosids</taxon>
        <taxon>fabids</taxon>
        <taxon>Rosales</taxon>
        <taxon>Rosaceae</taxon>
        <taxon>Amygdaloideae</taxon>
        <taxon>Amygdaleae</taxon>
        <taxon>Prunus</taxon>
    </lineage>
</organism>
<sequence>MKLTIVNYFQGLFGETGLVDDYRLLPHFFPRLADSDLEGLSCEVTDDEVKNSMFAIGGLKTPGPDGFPALFYQKCWGMCSADIIALVKDCVLTASLPESINETLIALVPKVERPVSMSQLCPISLCNTIYKVISKILVARL</sequence>
<dbReference type="EMBL" id="JAJFAZ020000001">
    <property type="protein sequence ID" value="KAI5350805.1"/>
    <property type="molecule type" value="Genomic_DNA"/>
</dbReference>
<dbReference type="InterPro" id="IPR052343">
    <property type="entry name" value="Retrotransposon-Effector_Assoc"/>
</dbReference>
<proteinExistence type="predicted"/>
<dbReference type="Proteomes" id="UP001054821">
    <property type="component" value="Chromosome 1"/>
</dbReference>
<dbReference type="AlphaFoldDB" id="A0AAD4ZMK0"/>
<dbReference type="PANTHER" id="PTHR46890:SF48">
    <property type="entry name" value="RNA-DIRECTED DNA POLYMERASE"/>
    <property type="match status" value="1"/>
</dbReference>
<comment type="caution">
    <text evidence="1">The sequence shown here is derived from an EMBL/GenBank/DDBJ whole genome shotgun (WGS) entry which is preliminary data.</text>
</comment>
<evidence type="ECO:0000313" key="2">
    <source>
        <dbReference type="Proteomes" id="UP001054821"/>
    </source>
</evidence>
<accession>A0AAD4ZMK0</accession>